<dbReference type="SUPFAM" id="SSF89796">
    <property type="entry name" value="CoA-transferase family III (CaiB/BaiF)"/>
    <property type="match status" value="2"/>
</dbReference>
<dbReference type="InterPro" id="IPR023606">
    <property type="entry name" value="CoA-Trfase_III_dom_1_sf"/>
</dbReference>
<dbReference type="Proteomes" id="UP001303236">
    <property type="component" value="Chromosome"/>
</dbReference>
<keyword evidence="1" id="KW-0808">Transferase</keyword>
<keyword evidence="2" id="KW-1185">Reference proteome</keyword>
<name>A0ABY9W442_9ACTN</name>
<accession>A0ABY9W442</accession>
<dbReference type="InterPro" id="IPR050509">
    <property type="entry name" value="CoA-transferase_III"/>
</dbReference>
<dbReference type="Gene3D" id="3.30.1540.10">
    <property type="entry name" value="formyl-coa transferase, domain 3"/>
    <property type="match status" value="1"/>
</dbReference>
<dbReference type="PANTHER" id="PTHR48228">
    <property type="entry name" value="SUCCINYL-COA--D-CITRAMALATE COA-TRANSFERASE"/>
    <property type="match status" value="1"/>
</dbReference>
<dbReference type="InterPro" id="IPR044855">
    <property type="entry name" value="CoA-Trfase_III_dom3_sf"/>
</dbReference>
<dbReference type="Pfam" id="PF02515">
    <property type="entry name" value="CoA_transf_3"/>
    <property type="match status" value="2"/>
</dbReference>
<protein>
    <submittedName>
        <fullName evidence="1">CoA transferase</fullName>
    </submittedName>
</protein>
<dbReference type="Gene3D" id="3.40.50.10540">
    <property type="entry name" value="Crotonobetainyl-coa:carnitine coa-transferase, domain 1"/>
    <property type="match status" value="2"/>
</dbReference>
<proteinExistence type="predicted"/>
<dbReference type="EMBL" id="CP134500">
    <property type="protein sequence ID" value="WNF28787.1"/>
    <property type="molecule type" value="Genomic_DNA"/>
</dbReference>
<dbReference type="InterPro" id="IPR003673">
    <property type="entry name" value="CoA-Trfase_fam_III"/>
</dbReference>
<dbReference type="GO" id="GO:0016740">
    <property type="term" value="F:transferase activity"/>
    <property type="evidence" value="ECO:0007669"/>
    <property type="project" value="UniProtKB-KW"/>
</dbReference>
<gene>
    <name evidence="1" type="ORF">RI138_19240</name>
</gene>
<reference evidence="1 2" key="1">
    <citation type="submission" date="2023-09" db="EMBL/GenBank/DDBJ databases">
        <title>Genome completion map analysis of the actinomycetes C11-1.</title>
        <authorList>
            <person name="Qin P."/>
            <person name="Guan P."/>
        </authorList>
    </citation>
    <scope>NUCLEOTIDE SEQUENCE [LARGE SCALE GENOMIC DNA]</scope>
    <source>
        <strain evidence="1 2">C11-1</strain>
    </source>
</reference>
<evidence type="ECO:0000313" key="1">
    <source>
        <dbReference type="EMBL" id="WNF28787.1"/>
    </source>
</evidence>
<sequence length="569" mass="61889">MKITAIENCWEQHLADIGLTVQADPAVAGQALVSTGGKEPVRLRIAGSSPLRMDQESAVQAATGLMHMYGLREGAGPRRLGLPYASVNTAVMAAQGIYASLIGQARGSTRGSTLTMNPGAGVLLGQSHHVELAEEGTDVEAYGTGEPPPFRTQDGHLIEIETLKPERWDAFWRRLGADRRDVGRAWRAHEARQWTACFRAPESLHRAALRPLAYIQAVAEREGVCIMQLDGGIADQLTEPWVNAPSPTRRRAMPHRESRISPKWLPLYGMTVVEASHFLQGPYAGRVLALLGAQVIRLEPPAGDPARGIEPVVNGCSVSFRALHRGKATLNVDLTNTHDRHLVHELIADADVFVTNWSPGLLGRTHLDYTTLHHVNPSLVYGQASGGMPDTEGWPHTATDWSIQAASGMARALRPEEEDPAVSQMTLLDPLGGMLCAEGVLAALLHREDSGQGGLVETSLRHAARLLMSFPYVRGGPLFHPLPTKDGYLAVDDSPQLRALLDMSESSDRLAFTQVLASKPAAEWEKELTEAGAVATHARSMAEVLCDPPDTNWLRFHRGIQAELPWRMS</sequence>
<dbReference type="PANTHER" id="PTHR48228:SF5">
    <property type="entry name" value="ALPHA-METHYLACYL-COA RACEMASE"/>
    <property type="match status" value="1"/>
</dbReference>
<organism evidence="1 2">
    <name type="scientific">Streptomyces durocortorensis</name>
    <dbReference type="NCBI Taxonomy" id="2811104"/>
    <lineage>
        <taxon>Bacteria</taxon>
        <taxon>Bacillati</taxon>
        <taxon>Actinomycetota</taxon>
        <taxon>Actinomycetes</taxon>
        <taxon>Kitasatosporales</taxon>
        <taxon>Streptomycetaceae</taxon>
        <taxon>Streptomyces</taxon>
    </lineage>
</organism>
<evidence type="ECO:0000313" key="2">
    <source>
        <dbReference type="Proteomes" id="UP001303236"/>
    </source>
</evidence>